<feature type="compositionally biased region" description="Basic and acidic residues" evidence="2">
    <location>
        <begin position="444"/>
        <end position="463"/>
    </location>
</feature>
<feature type="coiled-coil region" evidence="1">
    <location>
        <begin position="1163"/>
        <end position="1197"/>
    </location>
</feature>
<feature type="region of interest" description="Disordered" evidence="2">
    <location>
        <begin position="1358"/>
        <end position="1381"/>
    </location>
</feature>
<evidence type="ECO:0000313" key="4">
    <source>
        <dbReference type="Proteomes" id="UP000573603"/>
    </source>
</evidence>
<dbReference type="PANTHER" id="PTHR23159">
    <property type="entry name" value="CENTROSOMAL PROTEIN 2"/>
    <property type="match status" value="1"/>
</dbReference>
<evidence type="ECO:0000256" key="2">
    <source>
        <dbReference type="SAM" id="MobiDB-lite"/>
    </source>
</evidence>
<feature type="region of interest" description="Disordered" evidence="2">
    <location>
        <begin position="515"/>
        <end position="553"/>
    </location>
</feature>
<dbReference type="EMBL" id="JABEVY010000202">
    <property type="protein sequence ID" value="KAF5242741.1"/>
    <property type="molecule type" value="Genomic_DNA"/>
</dbReference>
<dbReference type="PANTHER" id="PTHR23159:SF31">
    <property type="entry name" value="CENTROSOME-ASSOCIATED PROTEIN CEP250 ISOFORM X1"/>
    <property type="match status" value="1"/>
</dbReference>
<feature type="compositionally biased region" description="Polar residues" evidence="2">
    <location>
        <begin position="193"/>
        <end position="212"/>
    </location>
</feature>
<feature type="coiled-coil region" evidence="1">
    <location>
        <begin position="1810"/>
        <end position="1844"/>
    </location>
</feature>
<feature type="region of interest" description="Disordered" evidence="2">
    <location>
        <begin position="132"/>
        <end position="179"/>
    </location>
</feature>
<feature type="coiled-coil region" evidence="1">
    <location>
        <begin position="1223"/>
        <end position="1330"/>
    </location>
</feature>
<feature type="coiled-coil region" evidence="1">
    <location>
        <begin position="1382"/>
        <end position="1595"/>
    </location>
</feature>
<feature type="region of interest" description="Disordered" evidence="2">
    <location>
        <begin position="270"/>
        <end position="317"/>
    </location>
</feature>
<organism evidence="3 4">
    <name type="scientific">Fusarium anthophilum</name>
    <dbReference type="NCBI Taxonomy" id="48485"/>
    <lineage>
        <taxon>Eukaryota</taxon>
        <taxon>Fungi</taxon>
        <taxon>Dikarya</taxon>
        <taxon>Ascomycota</taxon>
        <taxon>Pezizomycotina</taxon>
        <taxon>Sordariomycetes</taxon>
        <taxon>Hypocreomycetidae</taxon>
        <taxon>Hypocreales</taxon>
        <taxon>Nectriaceae</taxon>
        <taxon>Fusarium</taxon>
        <taxon>Fusarium fujikuroi species complex</taxon>
    </lineage>
</organism>
<feature type="coiled-coil region" evidence="1">
    <location>
        <begin position="1942"/>
        <end position="1969"/>
    </location>
</feature>
<evidence type="ECO:0000313" key="3">
    <source>
        <dbReference type="EMBL" id="KAF5242741.1"/>
    </source>
</evidence>
<proteinExistence type="predicted"/>
<feature type="compositionally biased region" description="Basic and acidic residues" evidence="2">
    <location>
        <begin position="515"/>
        <end position="526"/>
    </location>
</feature>
<feature type="compositionally biased region" description="Polar residues" evidence="2">
    <location>
        <begin position="2260"/>
        <end position="2270"/>
    </location>
</feature>
<comment type="caution">
    <text evidence="3">The sequence shown here is derived from an EMBL/GenBank/DDBJ whole genome shotgun (WGS) entry which is preliminary data.</text>
</comment>
<reference evidence="3 4" key="1">
    <citation type="journal article" date="2020" name="BMC Genomics">
        <title>Correction to: Identification and distribution of gene clusters required for synthesis of sphingolipid metabolism inhibitors in diverse species of the filamentous fungus Fusarium.</title>
        <authorList>
            <person name="Kim H.S."/>
            <person name="Lohmar J.M."/>
            <person name="Busman M."/>
            <person name="Brown D.W."/>
            <person name="Naumann T.A."/>
            <person name="Divon H.H."/>
            <person name="Lysoe E."/>
            <person name="Uhlig S."/>
            <person name="Proctor R.H."/>
        </authorList>
    </citation>
    <scope>NUCLEOTIDE SEQUENCE [LARGE SCALE GENOMIC DNA]</scope>
    <source>
        <strain evidence="3 4">NRRL 25214</strain>
    </source>
</reference>
<feature type="compositionally biased region" description="Basic and acidic residues" evidence="2">
    <location>
        <begin position="2289"/>
        <end position="2298"/>
    </location>
</feature>
<accession>A0A8H4Z9T5</accession>
<feature type="region of interest" description="Disordered" evidence="2">
    <location>
        <begin position="404"/>
        <end position="463"/>
    </location>
</feature>
<feature type="coiled-coil region" evidence="1">
    <location>
        <begin position="1654"/>
        <end position="1699"/>
    </location>
</feature>
<keyword evidence="1" id="KW-0175">Coiled coil</keyword>
<feature type="compositionally biased region" description="Basic and acidic residues" evidence="2">
    <location>
        <begin position="1975"/>
        <end position="1990"/>
    </location>
</feature>
<evidence type="ECO:0000256" key="1">
    <source>
        <dbReference type="SAM" id="Coils"/>
    </source>
</evidence>
<feature type="compositionally biased region" description="Basic and acidic residues" evidence="2">
    <location>
        <begin position="10"/>
        <end position="22"/>
    </location>
</feature>
<feature type="compositionally biased region" description="Polar residues" evidence="2">
    <location>
        <begin position="167"/>
        <end position="179"/>
    </location>
</feature>
<feature type="region of interest" description="Disordered" evidence="2">
    <location>
        <begin position="2208"/>
        <end position="2298"/>
    </location>
</feature>
<keyword evidence="4" id="KW-1185">Reference proteome</keyword>
<dbReference type="Gene3D" id="1.10.287.1490">
    <property type="match status" value="1"/>
</dbReference>
<feature type="region of interest" description="Disordered" evidence="2">
    <location>
        <begin position="1"/>
        <end position="48"/>
    </location>
</feature>
<feature type="compositionally biased region" description="Basic and acidic residues" evidence="2">
    <location>
        <begin position="270"/>
        <end position="281"/>
    </location>
</feature>
<sequence length="2454" mass="277840">MPPITRSGTRRKDTPQDDQDRSRRTKDKGRKPDGNSGRTVGNREIDTPMLDAEHIEIGSNISTLTEEGAKAAAASCTKICETIYVRDRQDGSPDSPTREAECIHVAAYEIDVNPVSEENGIADPELDPVIRDAQDGESGSNGITSPTGTMEGVDYGNGEASPLTCRGGSSSHTEGDTPVQNTIAGTAEVVDQGESNTSARTGNVTGNTSLSDSCDEQDQQEIGETSNIKMKNTIDNLSGSMAVNVSNMNRVTDSIFGSLTTAEGLIKSLRDTRKMEKRSRETSNVSSSPKLRARDESPIRKRRRVGGDLNEDSVPTNCSDERNIAELHGIGVSCGVNTGTSKAEMDKLKSTMNVPEVSSDGEGLTIFSKAGTNTGQINTEFHGMDTMGAVQGDNDVNMARIAETPGIGPKEPEVDGMDSSGEVNPRPCEVEKGIPIGDSSVPEVRSDNEVSRHSEGKANYRQSDKLLQEINSLNSVDYPSGATGTNQQNCDTDMPEVGNAQIGGDYNKARAIDGEKANDEQTHPELDAMESGGSMDADSLNADTEGQSGDSGMHEVGSQLDIDMPSKQGQGNADCNDEKAVEDAESILQRATKENGPAVDYIETGQTPQKMQVGCPTEPGSPQKQKGSFMEYTGVSPEDNLRRMELERSCMERLEMKNAHLLIDMIDSLYNGKVDVYYLLAFKMVLLIFPNKSWDHIRDRLPAMMGYAAGNVKTGLWYRVAGEVFAEYPSDQGVDKRIICWSQRLELYKGLKLGMKKLFEPTFRSKRTCVARWSSESLSLPTEIEEMAGKEGHCQFFQDYFSHYALCTAPIFQDTQLFRDEIRFAVSTLRLLILRENETSESMFFQLEAVTSDIATAREIGVTEATMRQDVERELLELDDEEMSVDTDEEEGLKRKTVGDSRKQRILDDVKETISHYQSEDRNSRTKFEKSIESIRRLQLEMKNLGNTTEVMETGFFQLYFYFFGRAAHPNSNSEIQKIFDVMLQKIRTEFNKSYIREAEMIQLLQLLKAAENQNQELRTKVEGFKTWYEVLKAKLLPIDPKRVIPNWRVESSTQSPKETGMHGSDGFTGAPMSNLGEDFERSKGGGTIEHDLVTESLNGDDEVDVMDIDDEERATEYLPKERIMNEMEDRIASRHLETPLETEIKKLRANAKAFEKLRKDEINGFKKRLKGYEDQAAELEEKNKGLENDFRQLYFRIFDKELPQNVHDGSQKPSDIIWEEMVKEFNKRRSREQEQNVRLQEEESSKARLMEEKRQQKERIQQQEQNLEDLWQRLREQQEANKEMQTNKQNIQIQLDASTQSYCALKDEIKQAYEEISRLKDKNDGLVEQVKRFETWYQGLEAKLLPMDYERKIQDRGLGSRTNSHKHTKTNHGDGSAGVSMSRQEEDFAALKAKVNKKEESLKSMEREIVDLLKEVEILKEKMTTELNEKEAAYDQKSQLETQLKSEVISLQKTIKEKDQDIKSLREKEKQYLAEIGKYESHIKSINDWMEKKKLQIKNLEEHLNDTDNKVREQERALDKNKKELEALKDEASIKAENEGFVQQERIRLQKKMEQLEQTMSDKEKKMDISNAILQEVEEEIKDLTITLATVMSTLHKERISKTCEIGKLSKTIECLQKAKREYDASIEDSNYLTKRVREMEEERTTVNVQDAIKEKDETISRLEQDIENIKDGHASEISLLSEELRKVKNQIKQEQKGDSGVTDFNDRCYPISERLEVAIQNLERWKESGDQLVESQKRIDHVFSTIESIPSRLEQVLTAHQPSASGDSVAQAAHDGILTKLETNVKDLKHAIDRQHTSSQKNVERTEMRHSVEEIDNLMARVNRQEEELSKELSRLTEQTSQLSSGIKDKDKQYNEVVNTLLSYKSKCESDFEKLNESVPVLGITQLTKQINELQEQIRALGPELKDKNQDLGTLREDICSIKAQTMTCQGDMKHREIIIERLPSDIQNLKSKLIDLEKAMTRQQIAYDEWRKTPHDTPTKNTQRDKSSNVSKLEGQINDLNHVISQLREKDRLMNEAQKLQNSTTERDSKLNGLKDTMDWLVEEVRKVQKRIRDSEAEAQERQYDMAKFLRLSTNAWISRQPTSEAASNGNDNHHDELDGLREELDQVEKNIMYFTSTFPPPSGQPFSTVMEERFLSKVPVTERLKVLIERVRHRIDDLQSSLEQAKLSYESAMRPERSRSTIVSQANEVATPVSELSMEFLTPTGQESGTIQSPTAQRQPRYTHGKHNSDPTEGGVLPDGSLTSGPRPPVKAAFTPTVTKEVSRISTAEGPEAFHSSTDKPMGSRKLEKEHALGSDSVRADLERLRASLIFHLCTMLFSSERTVNVEGLREGSQIFSRRTIGKGNLELLEKVIEGYSRQSMKSRGANKELRKITYKGRKAFPDPLLKTYTTIFKTLLTLTQHLDINEPTADADNARGKAAPLDKGTALQEGTRKPKRKRLNLAQPVKSVR</sequence>
<feature type="compositionally biased region" description="Polar residues" evidence="2">
    <location>
        <begin position="2208"/>
        <end position="2224"/>
    </location>
</feature>
<feature type="compositionally biased region" description="Polar residues" evidence="2">
    <location>
        <begin position="541"/>
        <end position="550"/>
    </location>
</feature>
<feature type="compositionally biased region" description="Polar residues" evidence="2">
    <location>
        <begin position="137"/>
        <end position="148"/>
    </location>
</feature>
<protein>
    <submittedName>
        <fullName evidence="3">Uncharacterized protein</fullName>
    </submittedName>
</protein>
<dbReference type="Proteomes" id="UP000573603">
    <property type="component" value="Unassembled WGS sequence"/>
</dbReference>
<feature type="region of interest" description="Disordered" evidence="2">
    <location>
        <begin position="191"/>
        <end position="226"/>
    </location>
</feature>
<feature type="region of interest" description="Disordered" evidence="2">
    <location>
        <begin position="2413"/>
        <end position="2454"/>
    </location>
</feature>
<name>A0A8H4Z9T5_9HYPO</name>
<gene>
    <name evidence="3" type="ORF">FANTH_8540</name>
</gene>
<feature type="region of interest" description="Disordered" evidence="2">
    <location>
        <begin position="1975"/>
        <end position="1995"/>
    </location>
</feature>